<feature type="signal peptide" evidence="1">
    <location>
        <begin position="1"/>
        <end position="39"/>
    </location>
</feature>
<feature type="chain" id="PRO_5015837243" evidence="1">
    <location>
        <begin position="40"/>
        <end position="63"/>
    </location>
</feature>
<accession>A0A2V4QXU3</accession>
<dbReference type="Proteomes" id="UP000247371">
    <property type="component" value="Unassembled WGS sequence"/>
</dbReference>
<evidence type="ECO:0000256" key="1">
    <source>
        <dbReference type="SAM" id="SignalP"/>
    </source>
</evidence>
<dbReference type="EMBL" id="NKUB01000042">
    <property type="protein sequence ID" value="PYD68267.1"/>
    <property type="molecule type" value="Genomic_DNA"/>
</dbReference>
<proteinExistence type="predicted"/>
<sequence>MKPYFLRHSFRILAAVPASVSLPALSCLLLASTSPLAVAATAPASAQSVDTKHVAAHRSAATP</sequence>
<dbReference type="RefSeq" id="WP_146222711.1">
    <property type="nucleotide sequence ID" value="NZ_NKUB01000042.1"/>
</dbReference>
<organism evidence="2 3">
    <name type="scientific">Komagataeibacter swingsii</name>
    <dbReference type="NCBI Taxonomy" id="215220"/>
    <lineage>
        <taxon>Bacteria</taxon>
        <taxon>Pseudomonadati</taxon>
        <taxon>Pseudomonadota</taxon>
        <taxon>Alphaproteobacteria</taxon>
        <taxon>Acetobacterales</taxon>
        <taxon>Acetobacteraceae</taxon>
        <taxon>Komagataeibacter</taxon>
    </lineage>
</organism>
<dbReference type="AlphaFoldDB" id="A0A2V4QXU3"/>
<keyword evidence="3" id="KW-1185">Reference proteome</keyword>
<evidence type="ECO:0000313" key="3">
    <source>
        <dbReference type="Proteomes" id="UP000247371"/>
    </source>
</evidence>
<feature type="non-terminal residue" evidence="2">
    <location>
        <position position="63"/>
    </location>
</feature>
<gene>
    <name evidence="2" type="ORF">CFR76_15935</name>
</gene>
<comment type="caution">
    <text evidence="2">The sequence shown here is derived from an EMBL/GenBank/DDBJ whole genome shotgun (WGS) entry which is preliminary data.</text>
</comment>
<protein>
    <submittedName>
        <fullName evidence="2">Uncharacterized protein</fullName>
    </submittedName>
</protein>
<evidence type="ECO:0000313" key="2">
    <source>
        <dbReference type="EMBL" id="PYD68267.1"/>
    </source>
</evidence>
<keyword evidence="1" id="KW-0732">Signal</keyword>
<reference evidence="2 3" key="1">
    <citation type="submission" date="2017-07" db="EMBL/GenBank/DDBJ databases">
        <title>A draft genome sequence of Komagataeibacter swingsii LMG 22125.</title>
        <authorList>
            <person name="Skraban J."/>
            <person name="Cleenwerck I."/>
            <person name="Vandamme P."/>
            <person name="Trcek J."/>
        </authorList>
    </citation>
    <scope>NUCLEOTIDE SEQUENCE [LARGE SCALE GENOMIC DNA]</scope>
    <source>
        <strain evidence="2 3">LMG 22125</strain>
    </source>
</reference>
<name>A0A2V4QXU3_9PROT</name>